<accession>A0A838WPH8</accession>
<name>A0A838WPH8_9CYAN</name>
<dbReference type="EMBL" id="VDFG01000210">
    <property type="protein sequence ID" value="MBA4464802.1"/>
    <property type="molecule type" value="Genomic_DNA"/>
</dbReference>
<proteinExistence type="predicted"/>
<feature type="non-terminal residue" evidence="1">
    <location>
        <position position="1"/>
    </location>
</feature>
<sequence length="41" mass="4798">LWIYGMELWADLALSLISLKPNKRLFFKRGFQALSLMKQAV</sequence>
<evidence type="ECO:0000313" key="3">
    <source>
        <dbReference type="Proteomes" id="UP000538075"/>
    </source>
</evidence>
<organism evidence="1 3">
    <name type="scientific">Cylindrospermopsis raciborskii CS-506_A</name>
    <dbReference type="NCBI Taxonomy" id="2585140"/>
    <lineage>
        <taxon>Bacteria</taxon>
        <taxon>Bacillati</taxon>
        <taxon>Cyanobacteriota</taxon>
        <taxon>Cyanophyceae</taxon>
        <taxon>Nostocales</taxon>
        <taxon>Aphanizomenonaceae</taxon>
        <taxon>Cylindrospermopsis</taxon>
    </lineage>
</organism>
<evidence type="ECO:0000313" key="1">
    <source>
        <dbReference type="EMBL" id="MBA4464802.1"/>
    </source>
</evidence>
<dbReference type="EMBL" id="VDFG01000799">
    <property type="protein sequence ID" value="MBA4466193.1"/>
    <property type="molecule type" value="Genomic_DNA"/>
</dbReference>
<dbReference type="Proteomes" id="UP000538075">
    <property type="component" value="Unassembled WGS sequence"/>
</dbReference>
<protein>
    <submittedName>
        <fullName evidence="1">IS4 family transposase</fullName>
    </submittedName>
</protein>
<gene>
    <name evidence="1" type="ORF">FHK98_02685</name>
    <name evidence="2" type="ORF">FHK98_11755</name>
</gene>
<evidence type="ECO:0000313" key="2">
    <source>
        <dbReference type="EMBL" id="MBA4466193.1"/>
    </source>
</evidence>
<reference evidence="1 3" key="1">
    <citation type="journal article" date="2020" name="J. Appl. Phycol.">
        <title>Morphological changes and genome evolution in Raphidiopsis raciborskii CS-506 after 23 years in culture.</title>
        <authorList>
            <person name="Willis A."/>
            <person name="Bent S.J."/>
            <person name="Jameson I.D."/>
        </authorList>
    </citation>
    <scope>NUCLEOTIDE SEQUENCE [LARGE SCALE GENOMIC DNA]</scope>
    <source>
        <strain evidence="1 3">CS-506_A</strain>
    </source>
</reference>
<comment type="caution">
    <text evidence="1">The sequence shown here is derived from an EMBL/GenBank/DDBJ whole genome shotgun (WGS) entry which is preliminary data.</text>
</comment>
<dbReference type="AlphaFoldDB" id="A0A838WPH8"/>